<gene>
    <name evidence="8" type="ORF">B0T10DRAFT_412928</name>
</gene>
<dbReference type="GO" id="GO:0005654">
    <property type="term" value="C:nucleoplasm"/>
    <property type="evidence" value="ECO:0007669"/>
    <property type="project" value="TreeGrafter"/>
</dbReference>
<dbReference type="NCBIfam" id="NF003915">
    <property type="entry name" value="PRK05441.1"/>
    <property type="match status" value="1"/>
</dbReference>
<dbReference type="NCBIfam" id="NF009222">
    <property type="entry name" value="PRK12570.1"/>
    <property type="match status" value="1"/>
</dbReference>
<keyword evidence="9" id="KW-1185">Reference proteome</keyword>
<evidence type="ECO:0000256" key="4">
    <source>
        <dbReference type="ARBA" id="ARBA00023239"/>
    </source>
</evidence>
<dbReference type="PANTHER" id="PTHR10088">
    <property type="entry name" value="GLUCOKINASE REGULATORY PROTEIN"/>
    <property type="match status" value="1"/>
</dbReference>
<dbReference type="GO" id="GO:0004857">
    <property type="term" value="F:enzyme inhibitor activity"/>
    <property type="evidence" value="ECO:0007669"/>
    <property type="project" value="TreeGrafter"/>
</dbReference>
<dbReference type="CDD" id="cd05007">
    <property type="entry name" value="SIS_Etherase"/>
    <property type="match status" value="1"/>
</dbReference>
<dbReference type="GO" id="GO:0046348">
    <property type="term" value="P:amino sugar catabolic process"/>
    <property type="evidence" value="ECO:0007669"/>
    <property type="project" value="InterPro"/>
</dbReference>
<dbReference type="SUPFAM" id="SSF53697">
    <property type="entry name" value="SIS domain"/>
    <property type="match status" value="1"/>
</dbReference>
<dbReference type="Proteomes" id="UP000777438">
    <property type="component" value="Unassembled WGS sequence"/>
</dbReference>
<dbReference type="PANTHER" id="PTHR10088:SF4">
    <property type="entry name" value="GLUCOKINASE REGULATORY PROTEIN"/>
    <property type="match status" value="1"/>
</dbReference>
<dbReference type="NCBIfam" id="TIGR00274">
    <property type="entry name" value="N-acetylmuramic acid 6-phosphate etherase"/>
    <property type="match status" value="1"/>
</dbReference>
<organism evidence="8 9">
    <name type="scientific">Thelonectria olida</name>
    <dbReference type="NCBI Taxonomy" id="1576542"/>
    <lineage>
        <taxon>Eukaryota</taxon>
        <taxon>Fungi</taxon>
        <taxon>Dikarya</taxon>
        <taxon>Ascomycota</taxon>
        <taxon>Pezizomycotina</taxon>
        <taxon>Sordariomycetes</taxon>
        <taxon>Hypocreomycetidae</taxon>
        <taxon>Hypocreales</taxon>
        <taxon>Nectriaceae</taxon>
        <taxon>Thelonectria</taxon>
    </lineage>
</organism>
<dbReference type="OrthoDB" id="311172at2759"/>
<reference evidence="8 9" key="1">
    <citation type="journal article" date="2021" name="Nat. Commun.">
        <title>Genetic determinants of endophytism in the Arabidopsis root mycobiome.</title>
        <authorList>
            <person name="Mesny F."/>
            <person name="Miyauchi S."/>
            <person name="Thiergart T."/>
            <person name="Pickel B."/>
            <person name="Atanasova L."/>
            <person name="Karlsson M."/>
            <person name="Huettel B."/>
            <person name="Barry K.W."/>
            <person name="Haridas S."/>
            <person name="Chen C."/>
            <person name="Bauer D."/>
            <person name="Andreopoulos W."/>
            <person name="Pangilinan J."/>
            <person name="LaButti K."/>
            <person name="Riley R."/>
            <person name="Lipzen A."/>
            <person name="Clum A."/>
            <person name="Drula E."/>
            <person name="Henrissat B."/>
            <person name="Kohler A."/>
            <person name="Grigoriev I.V."/>
            <person name="Martin F.M."/>
            <person name="Hacquard S."/>
        </authorList>
    </citation>
    <scope>NUCLEOTIDE SEQUENCE [LARGE SCALE GENOMIC DNA]</scope>
    <source>
        <strain evidence="8 9">MPI-CAGE-CH-0241</strain>
    </source>
</reference>
<dbReference type="InterPro" id="IPR040190">
    <property type="entry name" value="MURQ/GCKR"/>
</dbReference>
<dbReference type="EMBL" id="JAGPYM010000028">
    <property type="protein sequence ID" value="KAH6879870.1"/>
    <property type="molecule type" value="Genomic_DNA"/>
</dbReference>
<evidence type="ECO:0000256" key="5">
    <source>
        <dbReference type="ARBA" id="ARBA00023277"/>
    </source>
</evidence>
<dbReference type="Pfam" id="PF22645">
    <property type="entry name" value="GKRP_SIS_N"/>
    <property type="match status" value="1"/>
</dbReference>
<dbReference type="GO" id="GO:0030246">
    <property type="term" value="F:carbohydrate binding"/>
    <property type="evidence" value="ECO:0007669"/>
    <property type="project" value="TreeGrafter"/>
</dbReference>
<dbReference type="EC" id="2.7.1.59" evidence="2"/>
<dbReference type="InterPro" id="IPR001347">
    <property type="entry name" value="SIS_dom"/>
</dbReference>
<dbReference type="HAMAP" id="MF_00068">
    <property type="entry name" value="MurQ"/>
    <property type="match status" value="1"/>
</dbReference>
<dbReference type="AlphaFoldDB" id="A0A9P9AKW6"/>
<accession>A0A9P9AKW6</accession>
<dbReference type="GO" id="GO:0045127">
    <property type="term" value="F:N-acetylglucosamine kinase activity"/>
    <property type="evidence" value="ECO:0007669"/>
    <property type="project" value="UniProtKB-EC"/>
</dbReference>
<name>A0A9P9AKW6_9HYPO</name>
<evidence type="ECO:0000256" key="6">
    <source>
        <dbReference type="ARBA" id="ARBA00031123"/>
    </source>
</evidence>
<keyword evidence="5" id="KW-0119">Carbohydrate metabolism</keyword>
<feature type="domain" description="SIS" evidence="7">
    <location>
        <begin position="65"/>
        <end position="231"/>
    </location>
</feature>
<evidence type="ECO:0000256" key="1">
    <source>
        <dbReference type="ARBA" id="ARBA00006198"/>
    </source>
</evidence>
<protein>
    <recommendedName>
        <fullName evidence="3">N-acetyl-D-glucosamine kinase</fullName>
        <ecNumber evidence="2">2.7.1.59</ecNumber>
    </recommendedName>
    <alternativeName>
        <fullName evidence="6">GlcNAc kinase</fullName>
    </alternativeName>
</protein>
<dbReference type="SUPFAM" id="SSF53067">
    <property type="entry name" value="Actin-like ATPase domain"/>
    <property type="match status" value="2"/>
</dbReference>
<dbReference type="CDD" id="cd24007">
    <property type="entry name" value="ASKHA_NBD_eukNAGK-like"/>
    <property type="match status" value="1"/>
</dbReference>
<keyword evidence="4" id="KW-0456">Lyase</keyword>
<evidence type="ECO:0000256" key="2">
    <source>
        <dbReference type="ARBA" id="ARBA00012122"/>
    </source>
</evidence>
<proteinExistence type="inferred from homology"/>
<dbReference type="GO" id="GO:0009750">
    <property type="term" value="P:response to fructose"/>
    <property type="evidence" value="ECO:0007669"/>
    <property type="project" value="TreeGrafter"/>
</dbReference>
<dbReference type="Pfam" id="PF01869">
    <property type="entry name" value="BcrAD_BadFG"/>
    <property type="match status" value="1"/>
</dbReference>
<dbReference type="InterPro" id="IPR005488">
    <property type="entry name" value="Etherase_MurQ"/>
</dbReference>
<dbReference type="Gene3D" id="3.30.420.40">
    <property type="match status" value="2"/>
</dbReference>
<dbReference type="PROSITE" id="PS51464">
    <property type="entry name" value="SIS"/>
    <property type="match status" value="1"/>
</dbReference>
<dbReference type="Gene3D" id="3.40.50.10490">
    <property type="entry name" value="Glucose-6-phosphate isomerase like protein, domain 1"/>
    <property type="match status" value="1"/>
</dbReference>
<dbReference type="GO" id="GO:0070095">
    <property type="term" value="F:fructose-6-phosphate binding"/>
    <property type="evidence" value="ECO:0007669"/>
    <property type="project" value="TreeGrafter"/>
</dbReference>
<evidence type="ECO:0000313" key="8">
    <source>
        <dbReference type="EMBL" id="KAH6879870.1"/>
    </source>
</evidence>
<dbReference type="Gene3D" id="1.10.8.1080">
    <property type="match status" value="1"/>
</dbReference>
<sequence>MEALNTAPGAIDLSGLQTESRNSTSMDIDRISTIDLVRVMNREDASVAPAVVPCLEATARAIDILAERVRLGGRVFYIGAGTSGRLGVLDASEIPPTYSAPPGQFVALMAGGDRAIRSAVEGAEDDYNGAARDLASLQLDPKMDSLIGIAASGRTPYVLGGMAYAKARGCVTVGIVCVRPSAMEAASNADIVIAPVTGPEVMTGSTRMKAGTATKLVLNMISTGIMIRVGKTYGNLMIDLKATNLKLKQRAKNILRSVGGAFCPQSDQEIEALLEECEGSVKLAAAAMMLQKPVHFAHHALESNGGSLARVVEDPGRQHEPIPNGPADPDAESFVVAVDAGGTSCSVVLMDRSRHSWTAQGGPCNVATVGIEAAMAIISESVQRAVNAHPTRSAQPLSSIPISHAWVGMAGYDRATPKPPIENQLATMLGVKDGSRLRVTADVDLLTASVSDNPLVKSAIVLIAGTGSVAMRFRREANGRFIRTARVGGWGHALGDDGSGYWMGRMGLRAALAALDVERLHRTIAQQDDSRRDISNDGFVEQILAHIVDSSNSPEGAAWDLVTHATKHGIKGIAEFSRIVLDNYTTSPAARAIANDGARSLADLVEMLALEPGINSPNTVLVLAGGLTGSELYRRLITKHLLDRSIDFSSVQTVEQPALAAAATLCQEMHETD</sequence>
<evidence type="ECO:0000259" key="7">
    <source>
        <dbReference type="PROSITE" id="PS51464"/>
    </source>
</evidence>
<comment type="similarity">
    <text evidence="1">Belongs to the eukaryotic-type N-acetylglucosamine kinase family.</text>
</comment>
<evidence type="ECO:0000313" key="9">
    <source>
        <dbReference type="Proteomes" id="UP000777438"/>
    </source>
</evidence>
<dbReference type="InterPro" id="IPR002731">
    <property type="entry name" value="ATPase_BadF"/>
</dbReference>
<dbReference type="GO" id="GO:0042593">
    <property type="term" value="P:glucose homeostasis"/>
    <property type="evidence" value="ECO:0007669"/>
    <property type="project" value="TreeGrafter"/>
</dbReference>
<comment type="caution">
    <text evidence="8">The sequence shown here is derived from an EMBL/GenBank/DDBJ whole genome shotgun (WGS) entry which is preliminary data.</text>
</comment>
<evidence type="ECO:0000256" key="3">
    <source>
        <dbReference type="ARBA" id="ARBA00014974"/>
    </source>
</evidence>
<dbReference type="GO" id="GO:0019899">
    <property type="term" value="F:enzyme binding"/>
    <property type="evidence" value="ECO:0007669"/>
    <property type="project" value="TreeGrafter"/>
</dbReference>
<dbReference type="FunFam" id="3.40.50.10490:FF:000014">
    <property type="entry name" value="N-acetylmuramic acid 6-phosphate etherase"/>
    <property type="match status" value="1"/>
</dbReference>
<dbReference type="GO" id="GO:0005829">
    <property type="term" value="C:cytosol"/>
    <property type="evidence" value="ECO:0007669"/>
    <property type="project" value="TreeGrafter"/>
</dbReference>
<dbReference type="GO" id="GO:0016835">
    <property type="term" value="F:carbon-oxygen lyase activity"/>
    <property type="evidence" value="ECO:0007669"/>
    <property type="project" value="InterPro"/>
</dbReference>
<dbReference type="InterPro" id="IPR043129">
    <property type="entry name" value="ATPase_NBD"/>
</dbReference>
<dbReference type="InterPro" id="IPR046348">
    <property type="entry name" value="SIS_dom_sf"/>
</dbReference>